<dbReference type="Proteomes" id="UP000740883">
    <property type="component" value="Unassembled WGS sequence"/>
</dbReference>
<dbReference type="InterPro" id="IPR001584">
    <property type="entry name" value="Integrase_cat-core"/>
</dbReference>
<accession>A0A9P6GVS7</accession>
<evidence type="ECO:0000313" key="3">
    <source>
        <dbReference type="Proteomes" id="UP000740883"/>
    </source>
</evidence>
<keyword evidence="3" id="KW-1185">Reference proteome</keyword>
<dbReference type="Pfam" id="PF00665">
    <property type="entry name" value="rve"/>
    <property type="match status" value="1"/>
</dbReference>
<sequence length="125" mass="14435">MFVHCTKWAELVHLRDKSMEAVSRAFEEQIVMRHGPPVEVLTDNGKVFDNRVLLTLCMEYGTTWKHGSPYNLTTTGLVGSCNRTLMDKLKKKQSLGSLMEQNVKGRRIFLSTHRAIRSSQWKLQR</sequence>
<evidence type="ECO:0000313" key="2">
    <source>
        <dbReference type="EMBL" id="KAF9761009.1"/>
    </source>
</evidence>
<feature type="domain" description="Integrase catalytic" evidence="1">
    <location>
        <begin position="1"/>
        <end position="125"/>
    </location>
</feature>
<dbReference type="OrthoDB" id="1934939at2759"/>
<dbReference type="EMBL" id="SBJO01000452">
    <property type="protein sequence ID" value="KAF9761009.1"/>
    <property type="molecule type" value="Genomic_DNA"/>
</dbReference>
<evidence type="ECO:0000259" key="1">
    <source>
        <dbReference type="PROSITE" id="PS50994"/>
    </source>
</evidence>
<dbReference type="GO" id="GO:0003676">
    <property type="term" value="F:nucleic acid binding"/>
    <property type="evidence" value="ECO:0007669"/>
    <property type="project" value="InterPro"/>
</dbReference>
<dbReference type="InterPro" id="IPR036397">
    <property type="entry name" value="RNaseH_sf"/>
</dbReference>
<protein>
    <submittedName>
        <fullName evidence="2">Gag-Pol polyprotein</fullName>
    </submittedName>
</protein>
<dbReference type="PROSITE" id="PS50994">
    <property type="entry name" value="INTEGRASE"/>
    <property type="match status" value="1"/>
</dbReference>
<dbReference type="InterPro" id="IPR012337">
    <property type="entry name" value="RNaseH-like_sf"/>
</dbReference>
<dbReference type="Gene3D" id="3.30.420.10">
    <property type="entry name" value="Ribonuclease H-like superfamily/Ribonuclease H"/>
    <property type="match status" value="1"/>
</dbReference>
<proteinExistence type="predicted"/>
<gene>
    <name evidence="2" type="primary">pol_144</name>
    <name evidence="2" type="ORF">NGRA_2903</name>
</gene>
<dbReference type="GO" id="GO:0005634">
    <property type="term" value="C:nucleus"/>
    <property type="evidence" value="ECO:0007669"/>
    <property type="project" value="UniProtKB-ARBA"/>
</dbReference>
<dbReference type="SUPFAM" id="SSF53098">
    <property type="entry name" value="Ribonuclease H-like"/>
    <property type="match status" value="1"/>
</dbReference>
<reference evidence="2 3" key="1">
    <citation type="journal article" date="2020" name="Genome Biol. Evol.">
        <title>Comparative genomics of strictly vertically transmitted, feminizing microsporidia endosymbionts of amphipod crustaceans.</title>
        <authorList>
            <person name="Cormier A."/>
            <person name="Chebbi M.A."/>
            <person name="Giraud I."/>
            <person name="Wattier R."/>
            <person name="Teixeira M."/>
            <person name="Gilbert C."/>
            <person name="Rigaud T."/>
            <person name="Cordaux R."/>
        </authorList>
    </citation>
    <scope>NUCLEOTIDE SEQUENCE [LARGE SCALE GENOMIC DNA]</scope>
    <source>
        <strain evidence="2 3">Ou3-Ou53</strain>
    </source>
</reference>
<comment type="caution">
    <text evidence="2">The sequence shown here is derived from an EMBL/GenBank/DDBJ whole genome shotgun (WGS) entry which is preliminary data.</text>
</comment>
<organism evidence="2 3">
    <name type="scientific">Nosema granulosis</name>
    <dbReference type="NCBI Taxonomy" id="83296"/>
    <lineage>
        <taxon>Eukaryota</taxon>
        <taxon>Fungi</taxon>
        <taxon>Fungi incertae sedis</taxon>
        <taxon>Microsporidia</taxon>
        <taxon>Nosematidae</taxon>
        <taxon>Nosema</taxon>
    </lineage>
</organism>
<name>A0A9P6GVS7_9MICR</name>
<dbReference type="GO" id="GO:0015074">
    <property type="term" value="P:DNA integration"/>
    <property type="evidence" value="ECO:0007669"/>
    <property type="project" value="InterPro"/>
</dbReference>
<dbReference type="AlphaFoldDB" id="A0A9P6GVS7"/>